<dbReference type="OrthoDB" id="1680245at2"/>
<accession>A0A4R1RD29</accession>
<dbReference type="EMBL" id="SLUN01000020">
    <property type="protein sequence ID" value="TCL63764.1"/>
    <property type="molecule type" value="Genomic_DNA"/>
</dbReference>
<comment type="caution">
    <text evidence="1">The sequence shown here is derived from an EMBL/GenBank/DDBJ whole genome shotgun (WGS) entry which is preliminary data.</text>
</comment>
<gene>
    <name evidence="1" type="ORF">EDC14_102049</name>
</gene>
<evidence type="ECO:0000313" key="2">
    <source>
        <dbReference type="Proteomes" id="UP000295008"/>
    </source>
</evidence>
<dbReference type="AlphaFoldDB" id="A0A4R1RD29"/>
<dbReference type="Proteomes" id="UP000295008">
    <property type="component" value="Unassembled WGS sequence"/>
</dbReference>
<name>A0A4R1RD29_HYDET</name>
<keyword evidence="2" id="KW-1185">Reference proteome</keyword>
<dbReference type="RefSeq" id="WP_132015288.1">
    <property type="nucleotide sequence ID" value="NZ_SLUN01000020.1"/>
</dbReference>
<protein>
    <submittedName>
        <fullName evidence="1">Uncharacterized protein</fullName>
    </submittedName>
</protein>
<proteinExistence type="predicted"/>
<organism evidence="1 2">
    <name type="scientific">Hydrogenispora ethanolica</name>
    <dbReference type="NCBI Taxonomy" id="1082276"/>
    <lineage>
        <taxon>Bacteria</taxon>
        <taxon>Bacillati</taxon>
        <taxon>Bacillota</taxon>
        <taxon>Hydrogenispora</taxon>
    </lineage>
</organism>
<reference evidence="1 2" key="1">
    <citation type="submission" date="2019-03" db="EMBL/GenBank/DDBJ databases">
        <title>Genomic Encyclopedia of Type Strains, Phase IV (KMG-IV): sequencing the most valuable type-strain genomes for metagenomic binning, comparative biology and taxonomic classification.</title>
        <authorList>
            <person name="Goeker M."/>
        </authorList>
    </citation>
    <scope>NUCLEOTIDE SEQUENCE [LARGE SCALE GENOMIC DNA]</scope>
    <source>
        <strain evidence="1 2">LX-B</strain>
    </source>
</reference>
<sequence length="112" mass="12602">MEEETAPEETASEETASIENTHFPIDWVTGMIASLSGSCRQLSLCALDLQSLGLSKKHDIEAAIDRVNDIGDIICQMIKLLEKLIYCWIRKNISVLECDCLKIDENRTKNQC</sequence>
<evidence type="ECO:0000313" key="1">
    <source>
        <dbReference type="EMBL" id="TCL63764.1"/>
    </source>
</evidence>